<comment type="subcellular location">
    <subcellularLocation>
        <location evidence="1">Membrane</location>
        <topology evidence="1">Multi-pass membrane protein</topology>
    </subcellularLocation>
</comment>
<feature type="transmembrane region" description="Helical" evidence="7">
    <location>
        <begin position="274"/>
        <end position="293"/>
    </location>
</feature>
<feature type="transmembrane region" description="Helical" evidence="7">
    <location>
        <begin position="59"/>
        <end position="77"/>
    </location>
</feature>
<dbReference type="SUPFAM" id="SSF103473">
    <property type="entry name" value="MFS general substrate transporter"/>
    <property type="match status" value="1"/>
</dbReference>
<dbReference type="InterPro" id="IPR036259">
    <property type="entry name" value="MFS_trans_sf"/>
</dbReference>
<keyword evidence="5 7" id="KW-1133">Transmembrane helix</keyword>
<evidence type="ECO:0000256" key="2">
    <source>
        <dbReference type="ARBA" id="ARBA00007015"/>
    </source>
</evidence>
<name>A0A7C3ZFY3_9CYAN</name>
<evidence type="ECO:0000256" key="7">
    <source>
        <dbReference type="SAM" id="Phobius"/>
    </source>
</evidence>
<keyword evidence="4 7" id="KW-0812">Transmembrane</keyword>
<accession>A0A7C3ZFY3</accession>
<feature type="transmembrane region" description="Helical" evidence="7">
    <location>
        <begin position="231"/>
        <end position="250"/>
    </location>
</feature>
<dbReference type="Gene3D" id="1.20.1250.20">
    <property type="entry name" value="MFS general substrate transporter like domains"/>
    <property type="match status" value="1"/>
</dbReference>
<dbReference type="InterPro" id="IPR039309">
    <property type="entry name" value="BT1"/>
</dbReference>
<evidence type="ECO:0000256" key="4">
    <source>
        <dbReference type="ARBA" id="ARBA00022692"/>
    </source>
</evidence>
<evidence type="ECO:0000256" key="1">
    <source>
        <dbReference type="ARBA" id="ARBA00004141"/>
    </source>
</evidence>
<gene>
    <name evidence="8" type="primary">fbt</name>
    <name evidence="8" type="ORF">ENR15_05630</name>
</gene>
<protein>
    <submittedName>
        <fullName evidence="8">Folate/biopterin family MFS transporter</fullName>
    </submittedName>
</protein>
<keyword evidence="3" id="KW-0813">Transport</keyword>
<proteinExistence type="inferred from homology"/>
<organism evidence="8">
    <name type="scientific">Planktothricoides sp. SpSt-374</name>
    <dbReference type="NCBI Taxonomy" id="2282167"/>
    <lineage>
        <taxon>Bacteria</taxon>
        <taxon>Bacillati</taxon>
        <taxon>Cyanobacteriota</taxon>
        <taxon>Cyanophyceae</taxon>
        <taxon>Oscillatoriophycideae</taxon>
        <taxon>Oscillatoriales</taxon>
        <taxon>Oscillatoriaceae</taxon>
        <taxon>Planktothricoides</taxon>
    </lineage>
</organism>
<feature type="transmembrane region" description="Helical" evidence="7">
    <location>
        <begin position="371"/>
        <end position="389"/>
    </location>
</feature>
<feature type="transmembrane region" description="Helical" evidence="7">
    <location>
        <begin position="409"/>
        <end position="427"/>
    </location>
</feature>
<feature type="transmembrane region" description="Helical" evidence="7">
    <location>
        <begin position="123"/>
        <end position="146"/>
    </location>
</feature>
<dbReference type="NCBIfam" id="TIGR00788">
    <property type="entry name" value="fbt"/>
    <property type="match status" value="1"/>
</dbReference>
<dbReference type="PANTHER" id="PTHR31585">
    <property type="entry name" value="FOLATE-BIOPTERIN TRANSPORTER 1, CHLOROPLASTIC"/>
    <property type="match status" value="1"/>
</dbReference>
<feature type="transmembrane region" description="Helical" evidence="7">
    <location>
        <begin position="29"/>
        <end position="53"/>
    </location>
</feature>
<dbReference type="GO" id="GO:0016020">
    <property type="term" value="C:membrane"/>
    <property type="evidence" value="ECO:0007669"/>
    <property type="project" value="UniProtKB-SubCell"/>
</dbReference>
<dbReference type="EMBL" id="DSPX01000054">
    <property type="protein sequence ID" value="HGG00140.1"/>
    <property type="molecule type" value="Genomic_DNA"/>
</dbReference>
<feature type="transmembrane region" description="Helical" evidence="7">
    <location>
        <begin position="190"/>
        <end position="210"/>
    </location>
</feature>
<feature type="transmembrane region" description="Helical" evidence="7">
    <location>
        <begin position="344"/>
        <end position="364"/>
    </location>
</feature>
<dbReference type="PANTHER" id="PTHR31585:SF0">
    <property type="entry name" value="FOLATE-BIOPTERIN TRANSPORTER 1, CHLOROPLASTIC"/>
    <property type="match status" value="1"/>
</dbReference>
<evidence type="ECO:0000256" key="6">
    <source>
        <dbReference type="ARBA" id="ARBA00023136"/>
    </source>
</evidence>
<feature type="transmembrane region" description="Helical" evidence="7">
    <location>
        <begin position="98"/>
        <end position="117"/>
    </location>
</feature>
<comment type="similarity">
    <text evidence="2">Belongs to the major facilitator superfamily. Folate-biopterin transporter (TC 2.A.71) family.</text>
</comment>
<comment type="caution">
    <text evidence="8">The sequence shown here is derived from an EMBL/GenBank/DDBJ whole genome shotgun (WGS) entry which is preliminary data.</text>
</comment>
<evidence type="ECO:0000256" key="3">
    <source>
        <dbReference type="ARBA" id="ARBA00022448"/>
    </source>
</evidence>
<feature type="transmembrane region" description="Helical" evidence="7">
    <location>
        <begin position="305"/>
        <end position="324"/>
    </location>
</feature>
<evidence type="ECO:0000256" key="5">
    <source>
        <dbReference type="ARBA" id="ARBA00022989"/>
    </source>
</evidence>
<dbReference type="AlphaFoldDB" id="A0A7C3ZFY3"/>
<dbReference type="CDD" id="cd17484">
    <property type="entry name" value="MFS_FBT"/>
    <property type="match status" value="1"/>
</dbReference>
<dbReference type="Pfam" id="PF03092">
    <property type="entry name" value="BT1"/>
    <property type="match status" value="1"/>
</dbReference>
<feature type="transmembrane region" description="Helical" evidence="7">
    <location>
        <begin position="158"/>
        <end position="178"/>
    </location>
</feature>
<evidence type="ECO:0000313" key="8">
    <source>
        <dbReference type="EMBL" id="HGG00140.1"/>
    </source>
</evidence>
<reference evidence="8" key="1">
    <citation type="journal article" date="2020" name="mSystems">
        <title>Genome- and Community-Level Interaction Insights into Carbon Utilization and Element Cycling Functions of Hydrothermarchaeota in Hydrothermal Sediment.</title>
        <authorList>
            <person name="Zhou Z."/>
            <person name="Liu Y."/>
            <person name="Xu W."/>
            <person name="Pan J."/>
            <person name="Luo Z.H."/>
            <person name="Li M."/>
        </authorList>
    </citation>
    <scope>NUCLEOTIDE SEQUENCE [LARGE SCALE GENOMIC DNA]</scope>
    <source>
        <strain evidence="8">SpSt-374</strain>
    </source>
</reference>
<dbReference type="InterPro" id="IPR004324">
    <property type="entry name" value="FBT"/>
</dbReference>
<keyword evidence="6 7" id="KW-0472">Membrane</keyword>
<sequence>MLIFPGNAARWKQSLTEKLLFGNEPTPELVAILLVYFVQGILGLARLSVSFFLKDELGLSPAEMAALTGLAALPWVVKPLWGFMSDGLPLFGYRRRSYIFISGILGGAAWVSMATLVDSGSKAAAVMLVSSLSVAVSDVIADSLVVERARRESQSNAGSLQSLCWGASAVGSLLTAYFSGSLLENFSTQTVFLITACFPPLVSAVAWLIAEEPMTVSDSGLAGVKGQLQQLRGAIGQKAILFPTLFLFLWQATPSSDSAFFFFTTNELGFPPEFLGRVRLFTSIASLVGIWLFQRFFKGVPFRRIFGWSMVISAVLGMTTLLLVTHANRSLGIDDRWFSLGDSIVLTVMGQIAYMPVLVLAARLCPAGVEATLFALLMSVMNLAAIASHELGALLTHFLGVTETNFDNLWLLVTISNLSTLLPLPLLRWLPAANTPIEENAKSAPETITVEA</sequence>